<dbReference type="Proteomes" id="UP000295197">
    <property type="component" value="Unassembled WGS sequence"/>
</dbReference>
<keyword evidence="3" id="KW-1185">Reference proteome</keyword>
<dbReference type="EMBL" id="SMBZ01000003">
    <property type="protein sequence ID" value="TCV19945.1"/>
    <property type="molecule type" value="Genomic_DNA"/>
</dbReference>
<accession>A0A4V2VUJ6</accession>
<proteinExistence type="predicted"/>
<dbReference type="PANTHER" id="PTHR46825:SF9">
    <property type="entry name" value="BETA-LACTAMASE-RELATED DOMAIN-CONTAINING PROTEIN"/>
    <property type="match status" value="1"/>
</dbReference>
<organism evidence="2 3">
    <name type="scientific">Sphingobacterium alimentarium</name>
    <dbReference type="NCBI Taxonomy" id="797292"/>
    <lineage>
        <taxon>Bacteria</taxon>
        <taxon>Pseudomonadati</taxon>
        <taxon>Bacteroidota</taxon>
        <taxon>Sphingobacteriia</taxon>
        <taxon>Sphingobacteriales</taxon>
        <taxon>Sphingobacteriaceae</taxon>
        <taxon>Sphingobacterium</taxon>
    </lineage>
</organism>
<comment type="caution">
    <text evidence="2">The sequence shown here is derived from an EMBL/GenBank/DDBJ whole genome shotgun (WGS) entry which is preliminary data.</text>
</comment>
<evidence type="ECO:0000259" key="1">
    <source>
        <dbReference type="Pfam" id="PF00144"/>
    </source>
</evidence>
<dbReference type="RefSeq" id="WP_132776381.1">
    <property type="nucleotide sequence ID" value="NZ_SMBZ01000003.1"/>
</dbReference>
<dbReference type="SUPFAM" id="SSF56601">
    <property type="entry name" value="beta-lactamase/transpeptidase-like"/>
    <property type="match status" value="1"/>
</dbReference>
<dbReference type="InterPro" id="IPR050491">
    <property type="entry name" value="AmpC-like"/>
</dbReference>
<name>A0A4V2VUJ6_9SPHI</name>
<gene>
    <name evidence="2" type="ORF">EDC17_100344</name>
</gene>
<feature type="domain" description="Beta-lactamase-related" evidence="1">
    <location>
        <begin position="37"/>
        <end position="327"/>
    </location>
</feature>
<protein>
    <submittedName>
        <fullName evidence="2">CubicO group peptidase (Beta-lactamase class C family)</fullName>
    </submittedName>
</protein>
<evidence type="ECO:0000313" key="3">
    <source>
        <dbReference type="Proteomes" id="UP000295197"/>
    </source>
</evidence>
<dbReference type="Pfam" id="PF00144">
    <property type="entry name" value="Beta-lactamase"/>
    <property type="match status" value="1"/>
</dbReference>
<dbReference type="PANTHER" id="PTHR46825">
    <property type="entry name" value="D-ALANYL-D-ALANINE-CARBOXYPEPTIDASE/ENDOPEPTIDASE AMPH"/>
    <property type="match status" value="1"/>
</dbReference>
<reference evidence="2 3" key="1">
    <citation type="submission" date="2019-03" db="EMBL/GenBank/DDBJ databases">
        <title>Genomic Encyclopedia of Type Strains, Phase IV (KMG-IV): sequencing the most valuable type-strain genomes for metagenomic binning, comparative biology and taxonomic classification.</title>
        <authorList>
            <person name="Goeker M."/>
        </authorList>
    </citation>
    <scope>NUCLEOTIDE SEQUENCE [LARGE SCALE GENOMIC DNA]</scope>
    <source>
        <strain evidence="2 3">DSM 22362</strain>
    </source>
</reference>
<dbReference type="InterPro" id="IPR001466">
    <property type="entry name" value="Beta-lactam-related"/>
</dbReference>
<dbReference type="AlphaFoldDB" id="A0A4V2VUJ6"/>
<dbReference type="Gene3D" id="3.40.710.10">
    <property type="entry name" value="DD-peptidase/beta-lactamase superfamily"/>
    <property type="match status" value="1"/>
</dbReference>
<dbReference type="InterPro" id="IPR012338">
    <property type="entry name" value="Beta-lactam/transpept-like"/>
</dbReference>
<dbReference type="OrthoDB" id="9798166at2"/>
<evidence type="ECO:0000313" key="2">
    <source>
        <dbReference type="EMBL" id="TCV19945.1"/>
    </source>
</evidence>
<sequence length="363" mass="41286">MYKLIYIILSLLVYSIAFGQGEQQLLKTHYSKPDQPGGIVLIKNGAAIKTAFTGLAHVEQEIPIAEESRFRMASVSKQFTAMAVYLLIQDGKISLEAPIREIFPELPLVCAPIRIKHLINHSSGLVDYENIIPKDQKTQLSDADVLEMIKNIDTVYFAAGTQFRYNNTAYCLMSLLVERISNQRYEIFCKERIFDKLDMQSAQISAPNTLENRAYGYKPTTEGFRFADQSITSATRGDGGVYISSRDFAKWIDKDNSLYTTQFFKDLETYSIEVKDGIHYGLGLFFTKSQDGQITMFHSGESTGFHNIFLFQPQQNKGLFLFTNRDDLKIATIFESLLQDHNLKISGIKEPLFMWLSKVYSGE</sequence>